<dbReference type="SUPFAM" id="SSF55469">
    <property type="entry name" value="FMN-dependent nitroreductase-like"/>
    <property type="match status" value="2"/>
</dbReference>
<evidence type="ECO:0000313" key="3">
    <source>
        <dbReference type="Proteomes" id="UP001370348"/>
    </source>
</evidence>
<dbReference type="Gene3D" id="3.40.109.10">
    <property type="entry name" value="NADH Oxidase"/>
    <property type="match status" value="2"/>
</dbReference>
<keyword evidence="3" id="KW-1185">Reference proteome</keyword>
<dbReference type="Pfam" id="PF00881">
    <property type="entry name" value="Nitroreductase"/>
    <property type="match status" value="2"/>
</dbReference>
<reference evidence="2 3" key="1">
    <citation type="submission" date="2021-12" db="EMBL/GenBank/DDBJ databases">
        <title>Discovery of the Pendulisporaceae a myxobacterial family with distinct sporulation behavior and unique specialized metabolism.</title>
        <authorList>
            <person name="Garcia R."/>
            <person name="Popoff A."/>
            <person name="Bader C.D."/>
            <person name="Loehr J."/>
            <person name="Walesch S."/>
            <person name="Walt C."/>
            <person name="Boldt J."/>
            <person name="Bunk B."/>
            <person name="Haeckl F.J.F.P.J."/>
            <person name="Gunesch A.P."/>
            <person name="Birkelbach J."/>
            <person name="Nuebel U."/>
            <person name="Pietschmann T."/>
            <person name="Bach T."/>
            <person name="Mueller R."/>
        </authorList>
    </citation>
    <scope>NUCLEOTIDE SEQUENCE [LARGE SCALE GENOMIC DNA]</scope>
    <source>
        <strain evidence="2 3">MSr11954</strain>
    </source>
</reference>
<dbReference type="EMBL" id="CP089984">
    <property type="protein sequence ID" value="WXB18255.1"/>
    <property type="molecule type" value="Genomic_DNA"/>
</dbReference>
<evidence type="ECO:0000259" key="1">
    <source>
        <dbReference type="Pfam" id="PF00881"/>
    </source>
</evidence>
<dbReference type="CDD" id="cd02062">
    <property type="entry name" value="Nitro_FMN_reductase"/>
    <property type="match status" value="1"/>
</dbReference>
<feature type="domain" description="Nitroreductase" evidence="1">
    <location>
        <begin position="7"/>
        <end position="43"/>
    </location>
</feature>
<dbReference type="InterPro" id="IPR029479">
    <property type="entry name" value="Nitroreductase"/>
</dbReference>
<dbReference type="RefSeq" id="WP_394827897.1">
    <property type="nucleotide sequence ID" value="NZ_CP089984.1"/>
</dbReference>
<dbReference type="InterPro" id="IPR000415">
    <property type="entry name" value="Nitroreductase-like"/>
</dbReference>
<feature type="domain" description="Nitroreductase" evidence="1">
    <location>
        <begin position="149"/>
        <end position="341"/>
    </location>
</feature>
<dbReference type="Proteomes" id="UP001370348">
    <property type="component" value="Chromosome"/>
</dbReference>
<evidence type="ECO:0000313" key="2">
    <source>
        <dbReference type="EMBL" id="WXB18255.1"/>
    </source>
</evidence>
<proteinExistence type="predicted"/>
<gene>
    <name evidence="2" type="ORF">LZC94_13450</name>
</gene>
<sequence>MTSALLDEVVRAAVRDARHAPSSHNAQPWQAVIAGSPEARAALMTLGDDVLVEKNTAFIVVALDPARCLSALPAHRIEMLVSAGAYLESLFVALDAGGLAVSVVWRSGDEGAEKLSALTPGWEPVALVAARRGSGPVTEASLRRRTLLAMRRTHRGAYRRDPIAPSALASLSDAASLAFPGSRDLCELVLLTDAGVRATVGHLLREHGAIEFTHAAAWAETYAHIRFDDSVLAGDGLPIEALLAKPLPHWQKRLLATALSPGAMRALAPLGLARAITAATAQNIAASPLLVYLRFRANDPPPSACLAGGALVQSVWLALAEHGLVLHPVSVLLQHDTLRATLDGRIGQNGGRGFFLARAGSPVDTSCPFAPRRVLEPRRA</sequence>
<name>A0ABZ2M6X4_9BACT</name>
<organism evidence="2 3">
    <name type="scientific">Pendulispora albinea</name>
    <dbReference type="NCBI Taxonomy" id="2741071"/>
    <lineage>
        <taxon>Bacteria</taxon>
        <taxon>Pseudomonadati</taxon>
        <taxon>Myxococcota</taxon>
        <taxon>Myxococcia</taxon>
        <taxon>Myxococcales</taxon>
        <taxon>Sorangiineae</taxon>
        <taxon>Pendulisporaceae</taxon>
        <taxon>Pendulispora</taxon>
    </lineage>
</organism>
<protein>
    <submittedName>
        <fullName evidence="2">Nitroreductase family protein</fullName>
    </submittedName>
</protein>
<accession>A0ABZ2M6X4</accession>